<dbReference type="SUPFAM" id="SSF56300">
    <property type="entry name" value="Metallo-dependent phosphatases"/>
    <property type="match status" value="1"/>
</dbReference>
<comment type="caution">
    <text evidence="4">The sequence shown here is derived from an EMBL/GenBank/DDBJ whole genome shotgun (WGS) entry which is preliminary data.</text>
</comment>
<dbReference type="Proteomes" id="UP000018461">
    <property type="component" value="Unassembled WGS sequence"/>
</dbReference>
<dbReference type="InterPro" id="IPR004843">
    <property type="entry name" value="Calcineurin-like_PHP"/>
</dbReference>
<name>G9WLC9_9FIRM</name>
<dbReference type="InterPro" id="IPR029052">
    <property type="entry name" value="Metallo-depent_PP-like"/>
</dbReference>
<dbReference type="STRING" id="796943.HMPREF9625_00138"/>
<reference evidence="4" key="2">
    <citation type="submission" date="2013-03" db="EMBL/GenBank/DDBJ databases">
        <title>The Genome Sequence of Oribacterium sp. ACB1.</title>
        <authorList>
            <consortium name="The Broad Institute Genomics Platform"/>
            <consortium name="The Broad Institute Genome Sequencing Center for Infectious Disease"/>
            <person name="Earl A."/>
            <person name="Ward D."/>
            <person name="Feldgarden M."/>
            <person name="Gevers D."/>
            <person name="Sizova M."/>
            <person name="Hazen A."/>
            <person name="Epstein S."/>
            <person name="Walker B."/>
            <person name="Young S."/>
            <person name="Zeng Q."/>
            <person name="Gargeya S."/>
            <person name="Fitzgerald M."/>
            <person name="Haas B."/>
            <person name="Abouelleil A."/>
            <person name="Allen A.W."/>
            <person name="Alvarado L."/>
            <person name="Arachchi H.M."/>
            <person name="Berlin A.M."/>
            <person name="Chapman S.B."/>
            <person name="Gainer-Dewar J."/>
            <person name="Goldberg J."/>
            <person name="Griggs A."/>
            <person name="Gujja S."/>
            <person name="Hansen M."/>
            <person name="Howarth C."/>
            <person name="Imamovic A."/>
            <person name="Ireland A."/>
            <person name="Larimer J."/>
            <person name="McCowan C."/>
            <person name="Murphy C."/>
            <person name="Pearson M."/>
            <person name="Poon T.W."/>
            <person name="Priest M."/>
            <person name="Roberts A."/>
            <person name="Saif S."/>
            <person name="Shea T."/>
            <person name="Sisk P."/>
            <person name="Sykes S."/>
            <person name="Wortman J."/>
            <person name="Nusbaum C."/>
            <person name="Birren B."/>
        </authorList>
    </citation>
    <scope>NUCLEOTIDE SEQUENCE [LARGE SCALE GENOMIC DNA]</scope>
    <source>
        <strain evidence="4">ACB1</strain>
    </source>
</reference>
<dbReference type="GO" id="GO:0009245">
    <property type="term" value="P:lipid A biosynthetic process"/>
    <property type="evidence" value="ECO:0007669"/>
    <property type="project" value="TreeGrafter"/>
</dbReference>
<dbReference type="AlphaFoldDB" id="G9WLC9"/>
<organism evidence="4 5">
    <name type="scientific">Oribacterium parvum ACB1</name>
    <dbReference type="NCBI Taxonomy" id="796943"/>
    <lineage>
        <taxon>Bacteria</taxon>
        <taxon>Bacillati</taxon>
        <taxon>Bacillota</taxon>
        <taxon>Clostridia</taxon>
        <taxon>Lachnospirales</taxon>
        <taxon>Lachnospiraceae</taxon>
        <taxon>Oribacterium</taxon>
    </lineage>
</organism>
<dbReference type="InterPro" id="IPR051158">
    <property type="entry name" value="Metallophosphoesterase_sf"/>
</dbReference>
<evidence type="ECO:0000256" key="2">
    <source>
        <dbReference type="ARBA" id="ARBA00022801"/>
    </source>
</evidence>
<dbReference type="GO" id="GO:0008758">
    <property type="term" value="F:UDP-2,3-diacylglucosamine hydrolase activity"/>
    <property type="evidence" value="ECO:0007669"/>
    <property type="project" value="TreeGrafter"/>
</dbReference>
<proteinExistence type="predicted"/>
<evidence type="ECO:0000313" key="5">
    <source>
        <dbReference type="Proteomes" id="UP000018461"/>
    </source>
</evidence>
<evidence type="ECO:0000259" key="3">
    <source>
        <dbReference type="Pfam" id="PF00149"/>
    </source>
</evidence>
<reference evidence="4" key="1">
    <citation type="submission" date="2011-08" db="EMBL/GenBank/DDBJ databases">
        <authorList>
            <consortium name="The Broad Institute Genome Sequencing Platform"/>
            <person name="Earl A."/>
            <person name="Ward D."/>
            <person name="Feldgarden M."/>
            <person name="Gevers D."/>
            <person name="Sizova M."/>
            <person name="Hazen A."/>
            <person name="Epstein S."/>
            <person name="Young S.K."/>
            <person name="Zeng Q."/>
            <person name="Gargeya S."/>
            <person name="Fitzgerald M."/>
            <person name="Haas B."/>
            <person name="Abouelleil A."/>
            <person name="Alvarado L."/>
            <person name="Arachchi H.M."/>
            <person name="Berlin A."/>
            <person name="Brown A."/>
            <person name="Chapman S.B."/>
            <person name="Chen Z."/>
            <person name="Dunbar C."/>
            <person name="Freedman E."/>
            <person name="Gearin G."/>
            <person name="Gellesch M."/>
            <person name="Goldberg J."/>
            <person name="Griggs A."/>
            <person name="Gujja S."/>
            <person name="Heiman D."/>
            <person name="Howarth C."/>
            <person name="Larson L."/>
            <person name="Lui A."/>
            <person name="MacDonald P.J.P."/>
            <person name="Montmayeur A."/>
            <person name="Murphy C."/>
            <person name="Neiman D."/>
            <person name="Pearson M."/>
            <person name="Priest M."/>
            <person name="Roberts A."/>
            <person name="Saif S."/>
            <person name="Shea T."/>
            <person name="Shenoy N."/>
            <person name="Sisk P."/>
            <person name="Stolte C."/>
            <person name="Sykes S."/>
            <person name="Wortman J."/>
            <person name="Nusbaum C."/>
            <person name="Birren B."/>
        </authorList>
    </citation>
    <scope>NUCLEOTIDE SEQUENCE</scope>
    <source>
        <strain evidence="4">ACB1</strain>
    </source>
</reference>
<evidence type="ECO:0000256" key="1">
    <source>
        <dbReference type="ARBA" id="ARBA00022723"/>
    </source>
</evidence>
<accession>G9WLC9</accession>
<dbReference type="GO" id="GO:0016020">
    <property type="term" value="C:membrane"/>
    <property type="evidence" value="ECO:0007669"/>
    <property type="project" value="GOC"/>
</dbReference>
<keyword evidence="1" id="KW-0479">Metal-binding</keyword>
<dbReference type="GO" id="GO:0046872">
    <property type="term" value="F:metal ion binding"/>
    <property type="evidence" value="ECO:0007669"/>
    <property type="project" value="UniProtKB-KW"/>
</dbReference>
<keyword evidence="2" id="KW-0378">Hydrolase</keyword>
<evidence type="ECO:0000313" key="4">
    <source>
        <dbReference type="EMBL" id="EHL12584.1"/>
    </source>
</evidence>
<dbReference type="PANTHER" id="PTHR31302:SF31">
    <property type="entry name" value="PHOSPHODIESTERASE YAEI"/>
    <property type="match status" value="1"/>
</dbReference>
<dbReference type="Gene3D" id="3.60.21.10">
    <property type="match status" value="1"/>
</dbReference>
<dbReference type="RefSeq" id="WP_009534012.1">
    <property type="nucleotide sequence ID" value="NZ_KE148312.1"/>
</dbReference>
<dbReference type="HOGENOM" id="CLU_025443_1_1_9"/>
<dbReference type="PATRIC" id="fig|796943.3.peg.516"/>
<protein>
    <recommendedName>
        <fullName evidence="3">Calcineurin-like phosphoesterase domain-containing protein</fullName>
    </recommendedName>
</protein>
<dbReference type="Pfam" id="PF00149">
    <property type="entry name" value="Metallophos"/>
    <property type="match status" value="1"/>
</dbReference>
<sequence length="329" mass="37899">MLIVLTFCVIGFLCLIYSHWERNQLKTEQYLIFSKKIKKKFRFVFLTDLHEKEFGVDNAVLLKKIRSLKPNCILIGGDFPISHSSEETDIRDEVEKGIALLQKLKEEYKVYYSFGNHEEKLFTKKELKGRKTAFRNALEGVTLIDGKGIFMDEGISLSGFPLDISYYRPLYFKEKKPLEEEIREKWKSAIADSKAKGVQESSDFEAKTKQGIYISEEENCRDSSKKGKEEKNTGVFRIAMLHSPFYREEALSLGVDLLLSGHFHGGAVGIPFIALMTPQFRFFVGKPRGLFKRGEKYFFISRGLGTHTINVRIHNFPELSCFDLCPVKE</sequence>
<keyword evidence="5" id="KW-1185">Reference proteome</keyword>
<dbReference type="PANTHER" id="PTHR31302">
    <property type="entry name" value="TRANSMEMBRANE PROTEIN WITH METALLOPHOSPHOESTERASE DOMAIN-RELATED"/>
    <property type="match status" value="1"/>
</dbReference>
<feature type="domain" description="Calcineurin-like phosphoesterase" evidence="3">
    <location>
        <begin position="41"/>
        <end position="265"/>
    </location>
</feature>
<dbReference type="EMBL" id="AFZC02000003">
    <property type="protein sequence ID" value="EHL12584.1"/>
    <property type="molecule type" value="Genomic_DNA"/>
</dbReference>
<gene>
    <name evidence="4" type="ORF">HMPREF9625_00138</name>
</gene>